<proteinExistence type="predicted"/>
<reference evidence="1 2" key="1">
    <citation type="submission" date="2018-11" db="EMBL/GenBank/DDBJ databases">
        <title>Genomes From Bacteria Associated with the Canine Oral Cavity: a Test Case for Automated Genome-Based Taxonomic Assignment.</title>
        <authorList>
            <person name="Coil D.A."/>
            <person name="Jospin G."/>
            <person name="Darling A.E."/>
            <person name="Wallis C."/>
            <person name="Davis I.J."/>
            <person name="Harris S."/>
            <person name="Eisen J.A."/>
            <person name="Holcombe L.J."/>
            <person name="O'Flynn C."/>
        </authorList>
    </citation>
    <scope>NUCLEOTIDE SEQUENCE [LARGE SCALE GENOMIC DNA]</scope>
    <source>
        <strain evidence="1 2">OH953</strain>
    </source>
</reference>
<sequence length="66" mass="7583">MDDIIKENSMLQKEYESNPLNQNGMAPKLVDEAVFKRNGFEGYAFELPAPINQCFIEYGQNARIIK</sequence>
<accession>A0A3P1S2X2</accession>
<name>A0A3P1S2X2_STRSA</name>
<protein>
    <submittedName>
        <fullName evidence="1">Uncharacterized protein</fullName>
    </submittedName>
</protein>
<comment type="caution">
    <text evidence="1">The sequence shown here is derived from an EMBL/GenBank/DDBJ whole genome shotgun (WGS) entry which is preliminary data.</text>
</comment>
<evidence type="ECO:0000313" key="2">
    <source>
        <dbReference type="Proteomes" id="UP000277597"/>
    </source>
</evidence>
<organism evidence="1 2">
    <name type="scientific">Streptococcus sanguinis</name>
    <dbReference type="NCBI Taxonomy" id="1305"/>
    <lineage>
        <taxon>Bacteria</taxon>
        <taxon>Bacillati</taxon>
        <taxon>Bacillota</taxon>
        <taxon>Bacilli</taxon>
        <taxon>Lactobacillales</taxon>
        <taxon>Streptococcaceae</taxon>
        <taxon>Streptococcus</taxon>
    </lineage>
</organism>
<dbReference type="AlphaFoldDB" id="A0A3P1S2X2"/>
<gene>
    <name evidence="1" type="ORF">EII39_10060</name>
</gene>
<dbReference type="EMBL" id="RQZI01000013">
    <property type="protein sequence ID" value="RRC90975.1"/>
    <property type="molecule type" value="Genomic_DNA"/>
</dbReference>
<dbReference type="Proteomes" id="UP000277597">
    <property type="component" value="Unassembled WGS sequence"/>
</dbReference>
<evidence type="ECO:0000313" key="1">
    <source>
        <dbReference type="EMBL" id="RRC90975.1"/>
    </source>
</evidence>